<feature type="domain" description="O-methyltransferase C-terminal" evidence="4">
    <location>
        <begin position="201"/>
        <end position="349"/>
    </location>
</feature>
<dbReference type="Pfam" id="PF08100">
    <property type="entry name" value="Dimerisation"/>
    <property type="match status" value="1"/>
</dbReference>
<sequence>MTTHPATTHPASAHQTAVTDEGTAVPAGGALFDAAPGGGVPDPDRVLRLINGYWATGVLGAAASHRVFTHLAQGARDAAQVAGRAGISERGAQTLLDGLVSVGLVRVEAGVYRNTAEAATYLVEDSAVSLSAFAKLKLAHMGALTDLPQVVAAGGPITDAVVEVADNPHWQELVKAIAPQSVPAARLATTVLGIEQAGPITILDVGGGSGIYSAVWLAANAQARAVQLDWQPINAIARRLMDERGLGDRFTCIDGDFHTTDFGSGGYDLAVYSHIAHQEGPQANTEVFTRLRRALKPGGALLVCDYVVDDDRTGPGFPLIFASEMLLKSHQGSTWRAQDYRDWLTKAGFTDITLHSAPPATLVVAR</sequence>
<keyword evidence="1 6" id="KW-0489">Methyltransferase</keyword>
<dbReference type="InterPro" id="IPR036388">
    <property type="entry name" value="WH-like_DNA-bd_sf"/>
</dbReference>
<dbReference type="PROSITE" id="PS51683">
    <property type="entry name" value="SAM_OMT_II"/>
    <property type="match status" value="1"/>
</dbReference>
<feature type="domain" description="O-methyltransferase dimerisation" evidence="5">
    <location>
        <begin position="48"/>
        <end position="123"/>
    </location>
</feature>
<dbReference type="CDD" id="cd02440">
    <property type="entry name" value="AdoMet_MTases"/>
    <property type="match status" value="1"/>
</dbReference>
<evidence type="ECO:0000313" key="6">
    <source>
        <dbReference type="EMBL" id="SEO61863.1"/>
    </source>
</evidence>
<dbReference type="Pfam" id="PF00891">
    <property type="entry name" value="Methyltransf_2"/>
    <property type="match status" value="1"/>
</dbReference>
<evidence type="ECO:0000256" key="1">
    <source>
        <dbReference type="ARBA" id="ARBA00022603"/>
    </source>
</evidence>
<dbReference type="RefSeq" id="WP_079176209.1">
    <property type="nucleotide sequence ID" value="NZ_FODD01000033.1"/>
</dbReference>
<dbReference type="GO" id="GO:0046983">
    <property type="term" value="F:protein dimerization activity"/>
    <property type="evidence" value="ECO:0007669"/>
    <property type="project" value="InterPro"/>
</dbReference>
<dbReference type="InterPro" id="IPR016461">
    <property type="entry name" value="COMT-like"/>
</dbReference>
<dbReference type="GO" id="GO:0008171">
    <property type="term" value="F:O-methyltransferase activity"/>
    <property type="evidence" value="ECO:0007669"/>
    <property type="project" value="InterPro"/>
</dbReference>
<evidence type="ECO:0000313" key="7">
    <source>
        <dbReference type="Proteomes" id="UP000181951"/>
    </source>
</evidence>
<evidence type="ECO:0000256" key="3">
    <source>
        <dbReference type="ARBA" id="ARBA00022691"/>
    </source>
</evidence>
<dbReference type="PANTHER" id="PTHR43712:SF2">
    <property type="entry name" value="O-METHYLTRANSFERASE CICE"/>
    <property type="match status" value="1"/>
</dbReference>
<keyword evidence="2 6" id="KW-0808">Transferase</keyword>
<dbReference type="Proteomes" id="UP000181951">
    <property type="component" value="Unassembled WGS sequence"/>
</dbReference>
<dbReference type="Gene3D" id="3.40.50.150">
    <property type="entry name" value="Vaccinia Virus protein VP39"/>
    <property type="match status" value="1"/>
</dbReference>
<evidence type="ECO:0000259" key="4">
    <source>
        <dbReference type="Pfam" id="PF00891"/>
    </source>
</evidence>
<dbReference type="InterPro" id="IPR029063">
    <property type="entry name" value="SAM-dependent_MTases_sf"/>
</dbReference>
<protein>
    <submittedName>
        <fullName evidence="6">O-methyltransferase</fullName>
    </submittedName>
</protein>
<dbReference type="InterPro" id="IPR012967">
    <property type="entry name" value="COMT_dimerisation"/>
</dbReference>
<dbReference type="AlphaFoldDB" id="A0A1H8R7H0"/>
<dbReference type="OrthoDB" id="582216at2"/>
<dbReference type="STRING" id="310780.SAMN05216267_10338"/>
<dbReference type="InterPro" id="IPR001077">
    <property type="entry name" value="COMT_C"/>
</dbReference>
<keyword evidence="3" id="KW-0949">S-adenosyl-L-methionine</keyword>
<dbReference type="SUPFAM" id="SSF46785">
    <property type="entry name" value="Winged helix' DNA-binding domain"/>
    <property type="match status" value="1"/>
</dbReference>
<gene>
    <name evidence="6" type="ORF">SAMN05216267_10338</name>
</gene>
<dbReference type="Gene3D" id="1.10.10.10">
    <property type="entry name" value="Winged helix-like DNA-binding domain superfamily/Winged helix DNA-binding domain"/>
    <property type="match status" value="1"/>
</dbReference>
<name>A0A1H8R7H0_9ACTN</name>
<evidence type="ECO:0000256" key="2">
    <source>
        <dbReference type="ARBA" id="ARBA00022679"/>
    </source>
</evidence>
<dbReference type="InterPro" id="IPR036390">
    <property type="entry name" value="WH_DNA-bd_sf"/>
</dbReference>
<dbReference type="EMBL" id="FODD01000033">
    <property type="protein sequence ID" value="SEO61863.1"/>
    <property type="molecule type" value="Genomic_DNA"/>
</dbReference>
<dbReference type="SUPFAM" id="SSF53335">
    <property type="entry name" value="S-adenosyl-L-methionine-dependent methyltransferases"/>
    <property type="match status" value="1"/>
</dbReference>
<keyword evidence="7" id="KW-1185">Reference proteome</keyword>
<evidence type="ECO:0000259" key="5">
    <source>
        <dbReference type="Pfam" id="PF08100"/>
    </source>
</evidence>
<reference evidence="6 7" key="1">
    <citation type="submission" date="2016-10" db="EMBL/GenBank/DDBJ databases">
        <authorList>
            <person name="de Groot N.N."/>
        </authorList>
    </citation>
    <scope>NUCLEOTIDE SEQUENCE [LARGE SCALE GENOMIC DNA]</scope>
    <source>
        <strain evidence="6 7">CGMCC 4.2026</strain>
    </source>
</reference>
<organism evidence="6 7">
    <name type="scientific">Actinacidiphila rubida</name>
    <dbReference type="NCBI Taxonomy" id="310780"/>
    <lineage>
        <taxon>Bacteria</taxon>
        <taxon>Bacillati</taxon>
        <taxon>Actinomycetota</taxon>
        <taxon>Actinomycetes</taxon>
        <taxon>Kitasatosporales</taxon>
        <taxon>Streptomycetaceae</taxon>
        <taxon>Actinacidiphila</taxon>
    </lineage>
</organism>
<proteinExistence type="predicted"/>
<accession>A0A1H8R7H0</accession>
<dbReference type="PANTHER" id="PTHR43712">
    <property type="entry name" value="PUTATIVE (AFU_ORTHOLOGUE AFUA_4G14580)-RELATED"/>
    <property type="match status" value="1"/>
</dbReference>
<dbReference type="GO" id="GO:0032259">
    <property type="term" value="P:methylation"/>
    <property type="evidence" value="ECO:0007669"/>
    <property type="project" value="UniProtKB-KW"/>
</dbReference>